<dbReference type="SMART" id="SM00044">
    <property type="entry name" value="CYCc"/>
    <property type="match status" value="1"/>
</dbReference>
<feature type="transmembrane region" description="Helical" evidence="1">
    <location>
        <begin position="12"/>
        <end position="31"/>
    </location>
</feature>
<dbReference type="SUPFAM" id="SSF55073">
    <property type="entry name" value="Nucleotide cyclase"/>
    <property type="match status" value="1"/>
</dbReference>
<feature type="domain" description="HAMP" evidence="3">
    <location>
        <begin position="191"/>
        <end position="243"/>
    </location>
</feature>
<dbReference type="InterPro" id="IPR050697">
    <property type="entry name" value="Adenylyl/Guanylyl_Cyclase_3/4"/>
</dbReference>
<dbReference type="RefSeq" id="WP_171093467.1">
    <property type="nucleotide sequence ID" value="NZ_CP053069.1"/>
</dbReference>
<dbReference type="PROSITE" id="PS50885">
    <property type="entry name" value="HAMP"/>
    <property type="match status" value="1"/>
</dbReference>
<evidence type="ECO:0000259" key="3">
    <source>
        <dbReference type="PROSITE" id="PS50885"/>
    </source>
</evidence>
<organism evidence="4 5">
    <name type="scientific">Usitatibacter rugosus</name>
    <dbReference type="NCBI Taxonomy" id="2732067"/>
    <lineage>
        <taxon>Bacteria</taxon>
        <taxon>Pseudomonadati</taxon>
        <taxon>Pseudomonadota</taxon>
        <taxon>Betaproteobacteria</taxon>
        <taxon>Nitrosomonadales</taxon>
        <taxon>Usitatibacteraceae</taxon>
        <taxon>Usitatibacter</taxon>
    </lineage>
</organism>
<keyword evidence="1" id="KW-0812">Transmembrane</keyword>
<dbReference type="Pfam" id="PF00211">
    <property type="entry name" value="Guanylate_cyc"/>
    <property type="match status" value="1"/>
</dbReference>
<dbReference type="Proteomes" id="UP000501534">
    <property type="component" value="Chromosome"/>
</dbReference>
<name>A0A6M4GZH8_9PROT</name>
<dbReference type="KEGG" id="uru:DSM104443_02896"/>
<accession>A0A6M4GZH8</accession>
<evidence type="ECO:0000313" key="4">
    <source>
        <dbReference type="EMBL" id="QJR11813.1"/>
    </source>
</evidence>
<dbReference type="SMART" id="SM00304">
    <property type="entry name" value="HAMP"/>
    <property type="match status" value="1"/>
</dbReference>
<keyword evidence="1" id="KW-1133">Transmembrane helix</keyword>
<dbReference type="CDD" id="cd06225">
    <property type="entry name" value="HAMP"/>
    <property type="match status" value="1"/>
</dbReference>
<dbReference type="AlphaFoldDB" id="A0A6M4GZH8"/>
<dbReference type="PROSITE" id="PS50125">
    <property type="entry name" value="GUANYLATE_CYCLASE_2"/>
    <property type="match status" value="1"/>
</dbReference>
<dbReference type="EMBL" id="CP053069">
    <property type="protein sequence ID" value="QJR11813.1"/>
    <property type="molecule type" value="Genomic_DNA"/>
</dbReference>
<dbReference type="InterPro" id="IPR001054">
    <property type="entry name" value="A/G_cyclase"/>
</dbReference>
<feature type="transmembrane region" description="Helical" evidence="1">
    <location>
        <begin position="166"/>
        <end position="187"/>
    </location>
</feature>
<dbReference type="PANTHER" id="PTHR43081:SF1">
    <property type="entry name" value="ADENYLATE CYCLASE, TERMINAL-DIFFERENTIATION SPECIFIC"/>
    <property type="match status" value="1"/>
</dbReference>
<dbReference type="InterPro" id="IPR029787">
    <property type="entry name" value="Nucleotide_cyclase"/>
</dbReference>
<dbReference type="GO" id="GO:0004016">
    <property type="term" value="F:adenylate cyclase activity"/>
    <property type="evidence" value="ECO:0007669"/>
    <property type="project" value="UniProtKB-ARBA"/>
</dbReference>
<evidence type="ECO:0008006" key="6">
    <source>
        <dbReference type="Google" id="ProtNLM"/>
    </source>
</evidence>
<proteinExistence type="predicted"/>
<keyword evidence="1" id="KW-0472">Membrane</keyword>
<evidence type="ECO:0000259" key="2">
    <source>
        <dbReference type="PROSITE" id="PS50125"/>
    </source>
</evidence>
<gene>
    <name evidence="4" type="ORF">DSM104443_02896</name>
</gene>
<dbReference type="InterPro" id="IPR003660">
    <property type="entry name" value="HAMP_dom"/>
</dbReference>
<dbReference type="Pfam" id="PF00672">
    <property type="entry name" value="HAMP"/>
    <property type="match status" value="1"/>
</dbReference>
<protein>
    <recommendedName>
        <fullName evidence="6">Adenylate cyclase</fullName>
    </recommendedName>
</protein>
<evidence type="ECO:0000313" key="5">
    <source>
        <dbReference type="Proteomes" id="UP000501534"/>
    </source>
</evidence>
<dbReference type="CDD" id="cd07302">
    <property type="entry name" value="CHD"/>
    <property type="match status" value="1"/>
</dbReference>
<dbReference type="GO" id="GO:0016020">
    <property type="term" value="C:membrane"/>
    <property type="evidence" value="ECO:0007669"/>
    <property type="project" value="InterPro"/>
</dbReference>
<evidence type="ECO:0000256" key="1">
    <source>
        <dbReference type="SAM" id="Phobius"/>
    </source>
</evidence>
<keyword evidence="5" id="KW-1185">Reference proteome</keyword>
<dbReference type="SUPFAM" id="SSF158472">
    <property type="entry name" value="HAMP domain-like"/>
    <property type="match status" value="1"/>
</dbReference>
<dbReference type="PANTHER" id="PTHR43081">
    <property type="entry name" value="ADENYLATE CYCLASE, TERMINAL-DIFFERENTIATION SPECIFIC-RELATED"/>
    <property type="match status" value="1"/>
</dbReference>
<dbReference type="Gene3D" id="3.30.70.1230">
    <property type="entry name" value="Nucleotide cyclase"/>
    <property type="match status" value="1"/>
</dbReference>
<dbReference type="GO" id="GO:0006171">
    <property type="term" value="P:cAMP biosynthetic process"/>
    <property type="evidence" value="ECO:0007669"/>
    <property type="project" value="TreeGrafter"/>
</dbReference>
<dbReference type="GO" id="GO:0035556">
    <property type="term" value="P:intracellular signal transduction"/>
    <property type="evidence" value="ECO:0007669"/>
    <property type="project" value="InterPro"/>
</dbReference>
<sequence>MAQRATRLQDRIVVFFVGLLMAVLLVSFWLIHLTVERTAQEAVRGKLQVGARVFQRLQNDPHAPGTKVWDEALARDRKFLTSTDITFFDASTNPPTLLASTVPSTRLPDLLKTAPEILRTAPGTTRAEMMGEEFEVVTIALDDPRRPRLYAVLQLSVAEGLENYNLLRVVMIFLAALCLGVTLLGSIRIARRITRPIAHLAAAAREIERGNYDIDVSATGSSEIDELASAFSGMARGLVERDTMRDILGKVSSPQVAEQLLKGEIELGGAEVEASVIFTDVRNFTALAETLTPTQSLGLLNEFLTEISRIVEQHEGVVDKYIGDGVMAVFGAPVPRAGDTQRAVMAAIAIRNGVRALGVRLAARGMPNPEVGCGLNTSNMIAGNIGSPERLNYTVLGDGVNLASRLEGLTKRYHVPIVAGERVRERSEGFVWRELDKVRVRGRVRAERIFEPLCPEGELPAHDAELLATWHAGLEDFRARRWTAAKAVFESLHSHKDYVRLGDLYLGYIRDLTANPPGPDWDAAFTLYEK</sequence>
<feature type="domain" description="Guanylate cyclase" evidence="2">
    <location>
        <begin position="275"/>
        <end position="407"/>
    </location>
</feature>
<dbReference type="Gene3D" id="6.10.340.10">
    <property type="match status" value="1"/>
</dbReference>
<reference evidence="4 5" key="1">
    <citation type="submission" date="2020-04" db="EMBL/GenBank/DDBJ databases">
        <title>Usitatibacter rugosus gen. nov., sp. nov. and Usitatibacter palustris sp. nov., novel members of Usitatibacteraceae fam. nov. within the order Nitrosomonadales isolated from soil.</title>
        <authorList>
            <person name="Huber K.J."/>
            <person name="Neumann-Schaal M."/>
            <person name="Geppert A."/>
            <person name="Luckner M."/>
            <person name="Wanner G."/>
            <person name="Overmann J."/>
        </authorList>
    </citation>
    <scope>NUCLEOTIDE SEQUENCE [LARGE SCALE GENOMIC DNA]</scope>
    <source>
        <strain evidence="4 5">0125_3</strain>
    </source>
</reference>